<evidence type="ECO:0000313" key="1">
    <source>
        <dbReference type="EMBL" id="ETP31480.1"/>
    </source>
</evidence>
<dbReference type="InterPro" id="IPR013783">
    <property type="entry name" value="Ig-like_fold"/>
</dbReference>
<name>W2Y8S0_PHYNI</name>
<dbReference type="EMBL" id="ANIY01004095">
    <property type="protein sequence ID" value="ETP31480.1"/>
    <property type="molecule type" value="Genomic_DNA"/>
</dbReference>
<comment type="caution">
    <text evidence="1">The sequence shown here is derived from an EMBL/GenBank/DDBJ whole genome shotgun (WGS) entry which is preliminary data.</text>
</comment>
<sequence length="155" mass="17182">MTSSRVEITFNDGNDVWDNNINDNYACTPPGSDCVEIVDKNSKILRFQQVLKTNAVYPTTTTVRALNDAIVLQRRKARCPSHEFVFNNGVGVVWDNNNANYKVSSVGTYSVVSKVSGLKTGDLVLRNSKIHTQPVQVNTLSNPATKLSHRPGQCW</sequence>
<dbReference type="Gene3D" id="2.60.40.10">
    <property type="entry name" value="Immunoglobulins"/>
    <property type="match status" value="2"/>
</dbReference>
<dbReference type="Proteomes" id="UP000018948">
    <property type="component" value="Unassembled WGS sequence"/>
</dbReference>
<gene>
    <name evidence="1" type="ORF">F442_19661</name>
</gene>
<reference evidence="1 2" key="1">
    <citation type="submission" date="2013-11" db="EMBL/GenBank/DDBJ databases">
        <title>The Genome Sequence of Phytophthora parasitica P10297.</title>
        <authorList>
            <consortium name="The Broad Institute Genomics Platform"/>
            <person name="Russ C."/>
            <person name="Tyler B."/>
            <person name="Panabieres F."/>
            <person name="Shan W."/>
            <person name="Tripathy S."/>
            <person name="Grunwald N."/>
            <person name="Machado M."/>
            <person name="Johnson C.S."/>
            <person name="Walker B."/>
            <person name="Young S.K."/>
            <person name="Zeng Q."/>
            <person name="Gargeya S."/>
            <person name="Fitzgerald M."/>
            <person name="Haas B."/>
            <person name="Abouelleil A."/>
            <person name="Allen A.W."/>
            <person name="Alvarado L."/>
            <person name="Arachchi H.M."/>
            <person name="Berlin A.M."/>
            <person name="Chapman S.B."/>
            <person name="Gainer-Dewar J."/>
            <person name="Goldberg J."/>
            <person name="Griggs A."/>
            <person name="Gujja S."/>
            <person name="Hansen M."/>
            <person name="Howarth C."/>
            <person name="Imamovic A."/>
            <person name="Ireland A."/>
            <person name="Larimer J."/>
            <person name="McCowan C."/>
            <person name="Murphy C."/>
            <person name="Pearson M."/>
            <person name="Poon T.W."/>
            <person name="Priest M."/>
            <person name="Roberts A."/>
            <person name="Saif S."/>
            <person name="Shea T."/>
            <person name="Sisk P."/>
            <person name="Sykes S."/>
            <person name="Wortman J."/>
            <person name="Nusbaum C."/>
            <person name="Birren B."/>
        </authorList>
    </citation>
    <scope>NUCLEOTIDE SEQUENCE [LARGE SCALE GENOMIC DNA]</scope>
    <source>
        <strain evidence="1 2">P10297</strain>
    </source>
</reference>
<accession>W2Y8S0</accession>
<evidence type="ECO:0008006" key="3">
    <source>
        <dbReference type="Google" id="ProtNLM"/>
    </source>
</evidence>
<dbReference type="AlphaFoldDB" id="W2Y8S0"/>
<proteinExistence type="predicted"/>
<evidence type="ECO:0000313" key="2">
    <source>
        <dbReference type="Proteomes" id="UP000018948"/>
    </source>
</evidence>
<organism evidence="1 2">
    <name type="scientific">Phytophthora nicotianae P10297</name>
    <dbReference type="NCBI Taxonomy" id="1317064"/>
    <lineage>
        <taxon>Eukaryota</taxon>
        <taxon>Sar</taxon>
        <taxon>Stramenopiles</taxon>
        <taxon>Oomycota</taxon>
        <taxon>Peronosporomycetes</taxon>
        <taxon>Peronosporales</taxon>
        <taxon>Peronosporaceae</taxon>
        <taxon>Phytophthora</taxon>
    </lineage>
</organism>
<protein>
    <recommendedName>
        <fullName evidence="3">Carbohydrate binding module family 25 domain-containing protein</fullName>
    </recommendedName>
</protein>